<dbReference type="PANTHER" id="PTHR10110:SF195">
    <property type="entry name" value="NA(+)_H(+) ANTIPORTER NHAS2"/>
    <property type="match status" value="1"/>
</dbReference>
<feature type="transmembrane region" description="Helical" evidence="13">
    <location>
        <begin position="6"/>
        <end position="24"/>
    </location>
</feature>
<dbReference type="OrthoDB" id="9809206at2"/>
<dbReference type="Gene3D" id="6.10.140.1330">
    <property type="match status" value="1"/>
</dbReference>
<reference evidence="15 16" key="1">
    <citation type="submission" date="2018-06" db="EMBL/GenBank/DDBJ databases">
        <title>Genomic Encyclopedia of Archaeal and Bacterial Type Strains, Phase II (KMG-II): from individual species to whole genera.</title>
        <authorList>
            <person name="Goeker M."/>
        </authorList>
    </citation>
    <scope>NUCLEOTIDE SEQUENCE [LARGE SCALE GENOMIC DNA]</scope>
    <source>
        <strain evidence="15 16">ATCC BAA-1881</strain>
    </source>
</reference>
<comment type="subcellular location">
    <subcellularLocation>
        <location evidence="1">Cell membrane</location>
        <topology evidence="1">Multi-pass membrane protein</topology>
    </subcellularLocation>
</comment>
<feature type="transmembrane region" description="Helical" evidence="13">
    <location>
        <begin position="270"/>
        <end position="290"/>
    </location>
</feature>
<dbReference type="AlphaFoldDB" id="A0A326U9J6"/>
<evidence type="ECO:0000256" key="8">
    <source>
        <dbReference type="ARBA" id="ARBA00023053"/>
    </source>
</evidence>
<evidence type="ECO:0000256" key="11">
    <source>
        <dbReference type="ARBA" id="ARBA00023201"/>
    </source>
</evidence>
<feature type="transmembrane region" description="Helical" evidence="13">
    <location>
        <begin position="86"/>
        <end position="108"/>
    </location>
</feature>
<keyword evidence="16" id="KW-1185">Reference proteome</keyword>
<name>A0A326U9J6_THEHA</name>
<feature type="transmembrane region" description="Helical" evidence="13">
    <location>
        <begin position="156"/>
        <end position="175"/>
    </location>
</feature>
<evidence type="ECO:0000313" key="15">
    <source>
        <dbReference type="EMBL" id="PZW32761.1"/>
    </source>
</evidence>
<evidence type="ECO:0000256" key="3">
    <source>
        <dbReference type="ARBA" id="ARBA00022448"/>
    </source>
</evidence>
<feature type="transmembrane region" description="Helical" evidence="13">
    <location>
        <begin position="242"/>
        <end position="258"/>
    </location>
</feature>
<keyword evidence="8" id="KW-0915">Sodium</keyword>
<proteinExistence type="inferred from homology"/>
<protein>
    <submittedName>
        <fullName evidence="15">CPA1 family monovalent cation:H+ antiporter</fullName>
    </submittedName>
</protein>
<evidence type="ECO:0000256" key="2">
    <source>
        <dbReference type="ARBA" id="ARBA00007367"/>
    </source>
</evidence>
<feature type="transmembrane region" description="Helical" evidence="13">
    <location>
        <begin position="181"/>
        <end position="206"/>
    </location>
</feature>
<keyword evidence="9" id="KW-0406">Ion transport</keyword>
<evidence type="ECO:0000256" key="10">
    <source>
        <dbReference type="ARBA" id="ARBA00023136"/>
    </source>
</evidence>
<dbReference type="GO" id="GO:0015386">
    <property type="term" value="F:potassium:proton antiporter activity"/>
    <property type="evidence" value="ECO:0007669"/>
    <property type="project" value="TreeGrafter"/>
</dbReference>
<feature type="domain" description="Cation/H+ exchanger transmembrane" evidence="14">
    <location>
        <begin position="15"/>
        <end position="410"/>
    </location>
</feature>
<sequence>MDIPVLMRELVLLLVIASLVIAITRKLSVPYTLGLVVAGVGLGLSGWIPDLRLDPDLVLFVLLPPLLFEGAWSVKLSLLRENWRAIFFLAGPGLLLSLGILAVTFHFFDGLDWIVALLLAAALSPTDPVAVLGLFRQLHVNERLSNIIEGESLFNDGVAGSLYQTFLAVALLTVQGKSGGVAWFSSIGTFALEAGVGLLVGLLVGFGISQLLRRLDDALLETTITVVTAYGTYLLADELHGSGIIAVIVTALLLGNYGQRVALSQRTKAAIDSFWTMIAFLANALIFLLVGVQLNPQAFLPTTSVGLPSWIIALLAIGFVLLARLILVGVLTVRNWVAFPRRNTSRCTHQPLPRSWLFIIFWSGLRGALSLALVQSLPLDFPRRDVLLVSCYAVVLFTLLVQGLSMRWILQPLLTPAHRPKEPPTEEVDERVIVEEEQESPA</sequence>
<dbReference type="GO" id="GO:0015385">
    <property type="term" value="F:sodium:proton antiporter activity"/>
    <property type="evidence" value="ECO:0007669"/>
    <property type="project" value="InterPro"/>
</dbReference>
<evidence type="ECO:0000256" key="5">
    <source>
        <dbReference type="ARBA" id="ARBA00022475"/>
    </source>
</evidence>
<keyword evidence="7 13" id="KW-1133">Transmembrane helix</keyword>
<feature type="transmembrane region" description="Helical" evidence="13">
    <location>
        <begin position="55"/>
        <end position="74"/>
    </location>
</feature>
<keyword evidence="10 13" id="KW-0472">Membrane</keyword>
<dbReference type="Pfam" id="PF00999">
    <property type="entry name" value="Na_H_Exchanger"/>
    <property type="match status" value="1"/>
</dbReference>
<evidence type="ECO:0000256" key="7">
    <source>
        <dbReference type="ARBA" id="ARBA00022989"/>
    </source>
</evidence>
<dbReference type="GO" id="GO:0005886">
    <property type="term" value="C:plasma membrane"/>
    <property type="evidence" value="ECO:0007669"/>
    <property type="project" value="UniProtKB-SubCell"/>
</dbReference>
<dbReference type="InterPro" id="IPR006153">
    <property type="entry name" value="Cation/H_exchanger_TM"/>
</dbReference>
<dbReference type="GO" id="GO:0098719">
    <property type="term" value="P:sodium ion import across plasma membrane"/>
    <property type="evidence" value="ECO:0007669"/>
    <property type="project" value="TreeGrafter"/>
</dbReference>
<feature type="region of interest" description="Disordered" evidence="12">
    <location>
        <begin position="419"/>
        <end position="442"/>
    </location>
</feature>
<dbReference type="RefSeq" id="WP_111321098.1">
    <property type="nucleotide sequence ID" value="NZ_BIFX01000002.1"/>
</dbReference>
<dbReference type="EMBL" id="QKUF01000004">
    <property type="protein sequence ID" value="PZW32761.1"/>
    <property type="molecule type" value="Genomic_DNA"/>
</dbReference>
<keyword evidence="11" id="KW-0739">Sodium transport</keyword>
<gene>
    <name evidence="15" type="ORF">EI42_01853</name>
</gene>
<evidence type="ECO:0000256" key="6">
    <source>
        <dbReference type="ARBA" id="ARBA00022692"/>
    </source>
</evidence>
<feature type="transmembrane region" description="Helical" evidence="13">
    <location>
        <begin position="218"/>
        <end position="236"/>
    </location>
</feature>
<evidence type="ECO:0000256" key="1">
    <source>
        <dbReference type="ARBA" id="ARBA00004651"/>
    </source>
</evidence>
<keyword evidence="3" id="KW-0813">Transport</keyword>
<keyword evidence="5" id="KW-1003">Cell membrane</keyword>
<dbReference type="Proteomes" id="UP000248806">
    <property type="component" value="Unassembled WGS sequence"/>
</dbReference>
<organism evidence="15 16">
    <name type="scientific">Thermosporothrix hazakensis</name>
    <dbReference type="NCBI Taxonomy" id="644383"/>
    <lineage>
        <taxon>Bacteria</taxon>
        <taxon>Bacillati</taxon>
        <taxon>Chloroflexota</taxon>
        <taxon>Ktedonobacteria</taxon>
        <taxon>Ktedonobacterales</taxon>
        <taxon>Thermosporotrichaceae</taxon>
        <taxon>Thermosporothrix</taxon>
    </lineage>
</organism>
<feature type="transmembrane region" description="Helical" evidence="13">
    <location>
        <begin position="386"/>
        <end position="410"/>
    </location>
</feature>
<accession>A0A326U9J6</accession>
<keyword evidence="6 13" id="KW-0812">Transmembrane</keyword>
<feature type="transmembrane region" description="Helical" evidence="13">
    <location>
        <begin position="354"/>
        <end position="374"/>
    </location>
</feature>
<feature type="compositionally biased region" description="Basic and acidic residues" evidence="12">
    <location>
        <begin position="419"/>
        <end position="434"/>
    </location>
</feature>
<evidence type="ECO:0000256" key="4">
    <source>
        <dbReference type="ARBA" id="ARBA00022449"/>
    </source>
</evidence>
<evidence type="ECO:0000256" key="9">
    <source>
        <dbReference type="ARBA" id="ARBA00023065"/>
    </source>
</evidence>
<evidence type="ECO:0000313" key="16">
    <source>
        <dbReference type="Proteomes" id="UP000248806"/>
    </source>
</evidence>
<comment type="similarity">
    <text evidence="2">Belongs to the monovalent cation:proton antiporter 1 (CPA1) transporter (TC 2.A.36) family.</text>
</comment>
<keyword evidence="4" id="KW-0050">Antiport</keyword>
<evidence type="ECO:0000256" key="12">
    <source>
        <dbReference type="SAM" id="MobiDB-lite"/>
    </source>
</evidence>
<evidence type="ECO:0000259" key="14">
    <source>
        <dbReference type="Pfam" id="PF00999"/>
    </source>
</evidence>
<evidence type="ECO:0000256" key="13">
    <source>
        <dbReference type="SAM" id="Phobius"/>
    </source>
</evidence>
<feature type="transmembrane region" description="Helical" evidence="13">
    <location>
        <begin position="31"/>
        <end position="49"/>
    </location>
</feature>
<feature type="transmembrane region" description="Helical" evidence="13">
    <location>
        <begin position="114"/>
        <end position="135"/>
    </location>
</feature>
<dbReference type="PANTHER" id="PTHR10110">
    <property type="entry name" value="SODIUM/HYDROGEN EXCHANGER"/>
    <property type="match status" value="1"/>
</dbReference>
<dbReference type="GO" id="GO:0051453">
    <property type="term" value="P:regulation of intracellular pH"/>
    <property type="evidence" value="ECO:0007669"/>
    <property type="project" value="TreeGrafter"/>
</dbReference>
<comment type="caution">
    <text evidence="15">The sequence shown here is derived from an EMBL/GenBank/DDBJ whole genome shotgun (WGS) entry which is preliminary data.</text>
</comment>
<dbReference type="InterPro" id="IPR018422">
    <property type="entry name" value="Cation/H_exchanger_CPA1"/>
</dbReference>
<feature type="transmembrane region" description="Helical" evidence="13">
    <location>
        <begin position="310"/>
        <end position="333"/>
    </location>
</feature>